<organism evidence="3 4">
    <name type="scientific">Floridaenema evergladense BLCC-F167</name>
    <dbReference type="NCBI Taxonomy" id="3153639"/>
    <lineage>
        <taxon>Bacteria</taxon>
        <taxon>Bacillati</taxon>
        <taxon>Cyanobacteriota</taxon>
        <taxon>Cyanophyceae</taxon>
        <taxon>Oscillatoriophycideae</taxon>
        <taxon>Aerosakkonematales</taxon>
        <taxon>Aerosakkonemataceae</taxon>
        <taxon>Floridanema</taxon>
        <taxon>Floridanema evergladense</taxon>
    </lineage>
</organism>
<reference evidence="3 4" key="1">
    <citation type="submission" date="2024-09" db="EMBL/GenBank/DDBJ databases">
        <title>Floridaenema gen nov. (Aerosakkonemataceae, Aerosakkonematales ord. nov., Cyanobacteria) from benthic tropical and subtropical fresh waters, with the description of four new species.</title>
        <authorList>
            <person name="Moretto J.A."/>
            <person name="Berthold D.E."/>
            <person name="Lefler F.W."/>
            <person name="Huang I.-S."/>
            <person name="Laughinghouse H. IV."/>
        </authorList>
    </citation>
    <scope>NUCLEOTIDE SEQUENCE [LARGE SCALE GENOMIC DNA]</scope>
    <source>
        <strain evidence="3 4">BLCC-F167</strain>
    </source>
</reference>
<evidence type="ECO:0000256" key="2">
    <source>
        <dbReference type="SAM" id="MobiDB-lite"/>
    </source>
</evidence>
<dbReference type="PIRSF" id="PIRSF029215">
    <property type="entry name" value="UCP029215"/>
    <property type="match status" value="1"/>
</dbReference>
<evidence type="ECO:0000313" key="3">
    <source>
        <dbReference type="EMBL" id="MFB2832940.1"/>
    </source>
</evidence>
<name>A0ABV4WCY8_9CYAN</name>
<keyword evidence="4" id="KW-1185">Reference proteome</keyword>
<keyword evidence="1" id="KW-0175">Coiled coil</keyword>
<accession>A0ABV4WCY8</accession>
<evidence type="ECO:0000313" key="4">
    <source>
        <dbReference type="Proteomes" id="UP001576780"/>
    </source>
</evidence>
<dbReference type="RefSeq" id="WP_413275416.1">
    <property type="nucleotide sequence ID" value="NZ_JBHFNT010000004.1"/>
</dbReference>
<sequence length="428" mass="46616">MVVVFALNLSMPYRIDAGTIQKKPYKSKQGHLRAEALATRAGVFPYLNSDGSIRHELRHPDDVFNPKSLATLGGVPVTLGHPKERVTPTNFPQLGKGTVGDSVEAVNPYVKVILNVQAQDAIDAIEKRTHKEVSLVYATDVVEDSGIWEGQPYTHRQIGILHEDGERYIDYRELALVERGRAGSTCGVHLDGLEDIAVQVKEDAKEANNMATLHLDSMSVEVDASVAPIINAHITKQDAALAEVQAQFKQKSAQFQTLLSALQKAGFENADDVATAMKALKAEVERSKGEIIAAQEETKQAKSEADQAKEQLGAMKETVAKKDAADIASKIVPSEVKLDFDSLDSLGIKKAVISHKYPDIKLDGLSDEAIEGMWTVAVRTDSTAPLREAAIKATETKTDTKEDAAMSARDMMSQRRMKKKQAMQAMGG</sequence>
<proteinExistence type="predicted"/>
<dbReference type="EMBL" id="JBHFNT010000004">
    <property type="protein sequence ID" value="MFB2832940.1"/>
    <property type="molecule type" value="Genomic_DNA"/>
</dbReference>
<feature type="coiled-coil region" evidence="1">
    <location>
        <begin position="277"/>
        <end position="318"/>
    </location>
</feature>
<protein>
    <submittedName>
        <fullName evidence="3">DUF2213 domain-containing protein</fullName>
    </submittedName>
</protein>
<feature type="region of interest" description="Disordered" evidence="2">
    <location>
        <begin position="395"/>
        <end position="428"/>
    </location>
</feature>
<dbReference type="Proteomes" id="UP001576780">
    <property type="component" value="Unassembled WGS sequence"/>
</dbReference>
<gene>
    <name evidence="3" type="ORF">ACE1CA_00245</name>
</gene>
<comment type="caution">
    <text evidence="3">The sequence shown here is derived from an EMBL/GenBank/DDBJ whole genome shotgun (WGS) entry which is preliminary data.</text>
</comment>
<dbReference type="InterPro" id="IPR016913">
    <property type="entry name" value="UCP029215"/>
</dbReference>
<dbReference type="Pfam" id="PF09979">
    <property type="entry name" value="DUF2213"/>
    <property type="match status" value="1"/>
</dbReference>
<feature type="compositionally biased region" description="Basic and acidic residues" evidence="2">
    <location>
        <begin position="395"/>
        <end position="404"/>
    </location>
</feature>
<evidence type="ECO:0000256" key="1">
    <source>
        <dbReference type="SAM" id="Coils"/>
    </source>
</evidence>